<evidence type="ECO:0000313" key="2">
    <source>
        <dbReference type="EMBL" id="BDD12443.1"/>
    </source>
</evidence>
<evidence type="ECO:0000256" key="1">
    <source>
        <dbReference type="SAM" id="Phobius"/>
    </source>
</evidence>
<dbReference type="Proteomes" id="UP001348817">
    <property type="component" value="Plasmid pFA4"/>
</dbReference>
<keyword evidence="1" id="KW-0472">Membrane</keyword>
<keyword evidence="2" id="KW-0614">Plasmid</keyword>
<feature type="transmembrane region" description="Helical" evidence="1">
    <location>
        <begin position="42"/>
        <end position="61"/>
    </location>
</feature>
<dbReference type="AlphaFoldDB" id="A0AAU9D8Z9"/>
<gene>
    <name evidence="2" type="ORF">FUAX_48750</name>
</gene>
<sequence>MKVVSILCKSLFAVAVLAAIVVVLKSLWNWLLPELFGLPEIGFAQAAGLFLLSKLLFSGPWMAHRHCKEERCCDNKRGGDLRERMRRKFSECVKTDEKDNEETKDS</sequence>
<keyword evidence="3" id="KW-1185">Reference proteome</keyword>
<organism evidence="2 3">
    <name type="scientific">Fulvitalea axinellae</name>
    <dbReference type="NCBI Taxonomy" id="1182444"/>
    <lineage>
        <taxon>Bacteria</taxon>
        <taxon>Pseudomonadati</taxon>
        <taxon>Bacteroidota</taxon>
        <taxon>Cytophagia</taxon>
        <taxon>Cytophagales</taxon>
        <taxon>Persicobacteraceae</taxon>
        <taxon>Fulvitalea</taxon>
    </lineage>
</organism>
<accession>A0AAU9D8Z9</accession>
<protein>
    <submittedName>
        <fullName evidence="2">Uncharacterized protein</fullName>
    </submittedName>
</protein>
<dbReference type="RefSeq" id="WP_338395580.1">
    <property type="nucleotide sequence ID" value="NZ_AP025318.1"/>
</dbReference>
<reference evidence="2 3" key="1">
    <citation type="submission" date="2021-12" db="EMBL/GenBank/DDBJ databases">
        <title>Genome sequencing of bacteria with rrn-lacking chromosome and rrn-plasmid.</title>
        <authorList>
            <person name="Anda M."/>
            <person name="Iwasaki W."/>
        </authorList>
    </citation>
    <scope>NUCLEOTIDE SEQUENCE [LARGE SCALE GENOMIC DNA]</scope>
    <source>
        <strain evidence="2 3">DSM 100852</strain>
        <plasmid evidence="2 3">pFA4</plasmid>
    </source>
</reference>
<proteinExistence type="predicted"/>
<dbReference type="KEGG" id="fax:FUAX_48750"/>
<geneLocation type="plasmid" evidence="2 3">
    <name>pFA4</name>
</geneLocation>
<keyword evidence="1" id="KW-0812">Transmembrane</keyword>
<name>A0AAU9D8Z9_9BACT</name>
<evidence type="ECO:0000313" key="3">
    <source>
        <dbReference type="Proteomes" id="UP001348817"/>
    </source>
</evidence>
<dbReference type="EMBL" id="AP025318">
    <property type="protein sequence ID" value="BDD12443.1"/>
    <property type="molecule type" value="Genomic_DNA"/>
</dbReference>
<keyword evidence="1" id="KW-1133">Transmembrane helix</keyword>